<dbReference type="InParanoid" id="S0EVA0"/>
<dbReference type="HOGENOM" id="CLU_004131_4_2_0"/>
<dbReference type="OrthoDB" id="9763467at2"/>
<dbReference type="AlphaFoldDB" id="S0EVA0"/>
<dbReference type="PANTHER" id="PTHR10073:SF12">
    <property type="entry name" value="DNA MISMATCH REPAIR PROTEIN MLH1"/>
    <property type="match status" value="1"/>
</dbReference>
<accession>S0EVA0</accession>
<reference evidence="9" key="1">
    <citation type="submission" date="2013-03" db="EMBL/GenBank/DDBJ databases">
        <title>Genome sequence of Chthonomonas calidirosea, the first sequenced genome from the Armatimonadetes phylum (formally candidate division OP10).</title>
        <authorList>
            <person name="Lee K.C.Y."/>
            <person name="Morgan X.C."/>
            <person name="Dunfield P.F."/>
            <person name="Tamas I."/>
            <person name="Houghton K.M."/>
            <person name="Vyssotski M."/>
            <person name="Ryan J.L.J."/>
            <person name="Lagutin K."/>
            <person name="McDonald I.R."/>
            <person name="Stott M.B."/>
        </authorList>
    </citation>
    <scope>NUCLEOTIDE SEQUENCE [LARGE SCALE GENOMIC DNA]</scope>
    <source>
        <strain evidence="9">DSM 23976 / ICMP 18418 / T49</strain>
    </source>
</reference>
<keyword evidence="2 4" id="KW-0227">DNA damage</keyword>
<dbReference type="Gene3D" id="3.30.1370.100">
    <property type="entry name" value="MutL, C-terminal domain, regulatory subdomain"/>
    <property type="match status" value="1"/>
</dbReference>
<sequence>MAVDRVRLLDENTANRIAAGEVVERPASVVKELVENAIDAEATHISIEIADGGREAIVVSDNGCGMTRNDAILALQRHATSKIRSADDLFAIQSLGFRGEALPSIASVSLLELTTKPKDEEVGVRIEVKGGEIVSVEEAAVRDGTTVNVRHLFFNTPARLHFLKSVPTELARALDVVGQHAIAQPHIAFRVRSDDHEVFSTPGTGETLPALAAVWGRDITKKLIPLEYVGTSVKVTGFVATPDCTRPGRSHELFFVNRRPVKSRIIGHALEEAMRTLTPESRFPIAAIFIELDPSLVDVNVHPTKAEVKFRREGEVHHAVSQSVKGALKAYGIKPHPRISVPPQTGPQVFGKSLFGNFSFLPSESREAVAQGGRSQQADENDPFASIPFGNEKDGAGVEEAFVPQLPERPKPFAEQLREFRVLGQYVNTYIIAATPDGIAIVDQHVAHERVLYERLTVQHKSEGMPMQRLEPPLTLQLGRREALLLAEHYRSFAPAGWEIEPFGKESFVVRAIPALLARKPYEQILRDMIDELVNQSISKRLLVQQDHVTITNACKMAVKAGDPLTMEEMTALLNQLAETENPYLCPHGRPIIVMVTLREIETQFKRA</sequence>
<dbReference type="Pfam" id="PF13589">
    <property type="entry name" value="HATPase_c_3"/>
    <property type="match status" value="1"/>
</dbReference>
<dbReference type="SMART" id="SM01340">
    <property type="entry name" value="DNA_mis_repair"/>
    <property type="match status" value="1"/>
</dbReference>
<evidence type="ECO:0000256" key="3">
    <source>
        <dbReference type="ARBA" id="ARBA00023204"/>
    </source>
</evidence>
<dbReference type="Gene3D" id="3.30.1540.20">
    <property type="entry name" value="MutL, C-terminal domain, dimerisation subdomain"/>
    <property type="match status" value="1"/>
</dbReference>
<dbReference type="PANTHER" id="PTHR10073">
    <property type="entry name" value="DNA MISMATCH REPAIR PROTEIN MLH, PMS, MUTL"/>
    <property type="match status" value="1"/>
</dbReference>
<dbReference type="FunCoup" id="S0EVA0">
    <property type="interactions" value="401"/>
</dbReference>
<dbReference type="SMART" id="SM00853">
    <property type="entry name" value="MutL_C"/>
    <property type="match status" value="1"/>
</dbReference>
<dbReference type="Pfam" id="PF08676">
    <property type="entry name" value="MutL_C"/>
    <property type="match status" value="1"/>
</dbReference>
<dbReference type="InterPro" id="IPR042121">
    <property type="entry name" value="MutL_C_regsub"/>
</dbReference>
<dbReference type="SUPFAM" id="SSF118116">
    <property type="entry name" value="DNA mismatch repair protein MutL"/>
    <property type="match status" value="1"/>
</dbReference>
<dbReference type="HAMAP" id="MF_00149">
    <property type="entry name" value="DNA_mis_repair"/>
    <property type="match status" value="1"/>
</dbReference>
<dbReference type="InterPro" id="IPR020667">
    <property type="entry name" value="DNA_mismatch_repair_MutL"/>
</dbReference>
<dbReference type="InterPro" id="IPR042120">
    <property type="entry name" value="MutL_C_dimsub"/>
</dbReference>
<dbReference type="InterPro" id="IPR036890">
    <property type="entry name" value="HATPase_C_sf"/>
</dbReference>
<dbReference type="GO" id="GO:0140664">
    <property type="term" value="F:ATP-dependent DNA damage sensor activity"/>
    <property type="evidence" value="ECO:0007669"/>
    <property type="project" value="InterPro"/>
</dbReference>
<feature type="domain" description="DNA mismatch repair protein S5" evidence="7">
    <location>
        <begin position="211"/>
        <end position="329"/>
    </location>
</feature>
<dbReference type="Pfam" id="PF01119">
    <property type="entry name" value="DNA_mis_repair"/>
    <property type="match status" value="1"/>
</dbReference>
<dbReference type="InterPro" id="IPR020568">
    <property type="entry name" value="Ribosomal_Su5_D2-typ_SF"/>
</dbReference>
<comment type="function">
    <text evidence="4">This protein is involved in the repair of mismatches in DNA. It is required for dam-dependent methyl-directed DNA mismatch repair. May act as a 'molecular matchmaker', a protein that promotes the formation of a stable complex between two or more DNA-binding proteins in an ATP-dependent manner without itself being part of a final effector complex.</text>
</comment>
<dbReference type="GO" id="GO:0005524">
    <property type="term" value="F:ATP binding"/>
    <property type="evidence" value="ECO:0007669"/>
    <property type="project" value="InterPro"/>
</dbReference>
<dbReference type="STRING" id="454171.CP488_00714"/>
<dbReference type="InterPro" id="IPR038973">
    <property type="entry name" value="MutL/Mlh/Pms-like"/>
</dbReference>
<evidence type="ECO:0000259" key="6">
    <source>
        <dbReference type="SMART" id="SM00853"/>
    </source>
</evidence>
<dbReference type="KEGG" id="ccz:CCALI_00442"/>
<proteinExistence type="inferred from homology"/>
<dbReference type="Proteomes" id="UP000014227">
    <property type="component" value="Chromosome I"/>
</dbReference>
<keyword evidence="3 4" id="KW-0234">DNA repair</keyword>
<gene>
    <name evidence="4" type="primary">mutL</name>
    <name evidence="8" type="ORF">CCALI_00442</name>
</gene>
<dbReference type="InterPro" id="IPR014762">
    <property type="entry name" value="DNA_mismatch_repair_CS"/>
</dbReference>
<dbReference type="Gene3D" id="3.30.230.10">
    <property type="match status" value="1"/>
</dbReference>
<dbReference type="FunFam" id="3.30.565.10:FF:000003">
    <property type="entry name" value="DNA mismatch repair endonuclease MutL"/>
    <property type="match status" value="1"/>
</dbReference>
<dbReference type="CDD" id="cd16926">
    <property type="entry name" value="HATPase_MutL-MLH-PMS-like"/>
    <property type="match status" value="1"/>
</dbReference>
<dbReference type="GO" id="GO:0016887">
    <property type="term" value="F:ATP hydrolysis activity"/>
    <property type="evidence" value="ECO:0007669"/>
    <property type="project" value="InterPro"/>
</dbReference>
<dbReference type="EMBL" id="HF951689">
    <property type="protein sequence ID" value="CCW34277.1"/>
    <property type="molecule type" value="Genomic_DNA"/>
</dbReference>
<dbReference type="SUPFAM" id="SSF55874">
    <property type="entry name" value="ATPase domain of HSP90 chaperone/DNA topoisomerase II/histidine kinase"/>
    <property type="match status" value="1"/>
</dbReference>
<evidence type="ECO:0000313" key="8">
    <source>
        <dbReference type="EMBL" id="CCW34277.1"/>
    </source>
</evidence>
<evidence type="ECO:0000256" key="4">
    <source>
        <dbReference type="HAMAP-Rule" id="MF_00149"/>
    </source>
</evidence>
<dbReference type="CDD" id="cd00782">
    <property type="entry name" value="MutL_Trans"/>
    <property type="match status" value="1"/>
</dbReference>
<dbReference type="InterPro" id="IPR002099">
    <property type="entry name" value="MutL/Mlh/PMS"/>
</dbReference>
<evidence type="ECO:0000256" key="2">
    <source>
        <dbReference type="ARBA" id="ARBA00022763"/>
    </source>
</evidence>
<evidence type="ECO:0000313" key="9">
    <source>
        <dbReference type="Proteomes" id="UP000014227"/>
    </source>
</evidence>
<dbReference type="Gene3D" id="3.30.565.10">
    <property type="entry name" value="Histidine kinase-like ATPase, C-terminal domain"/>
    <property type="match status" value="1"/>
</dbReference>
<dbReference type="InterPro" id="IPR014721">
    <property type="entry name" value="Ribsml_uS5_D2-typ_fold_subgr"/>
</dbReference>
<dbReference type="InterPro" id="IPR014790">
    <property type="entry name" value="MutL_C"/>
</dbReference>
<protein>
    <recommendedName>
        <fullName evidence="4">DNA mismatch repair protein MutL</fullName>
    </recommendedName>
</protein>
<dbReference type="GO" id="GO:0030983">
    <property type="term" value="F:mismatched DNA binding"/>
    <property type="evidence" value="ECO:0007669"/>
    <property type="project" value="InterPro"/>
</dbReference>
<feature type="domain" description="MutL C-terminal dimerisation" evidence="6">
    <location>
        <begin position="422"/>
        <end position="565"/>
    </location>
</feature>
<dbReference type="InterPro" id="IPR013507">
    <property type="entry name" value="DNA_mismatch_S5_2-like"/>
</dbReference>
<dbReference type="PROSITE" id="PS00058">
    <property type="entry name" value="DNA_MISMATCH_REPAIR_1"/>
    <property type="match status" value="1"/>
</dbReference>
<evidence type="ECO:0000259" key="7">
    <source>
        <dbReference type="SMART" id="SM01340"/>
    </source>
</evidence>
<name>S0EVA0_CHTCT</name>
<dbReference type="eggNOG" id="COG0323">
    <property type="taxonomic scope" value="Bacteria"/>
</dbReference>
<evidence type="ECO:0000256" key="5">
    <source>
        <dbReference type="SAM" id="MobiDB-lite"/>
    </source>
</evidence>
<dbReference type="GO" id="GO:0006298">
    <property type="term" value="P:mismatch repair"/>
    <property type="evidence" value="ECO:0007669"/>
    <property type="project" value="UniProtKB-UniRule"/>
</dbReference>
<keyword evidence="9" id="KW-1185">Reference proteome</keyword>
<dbReference type="NCBIfam" id="TIGR00585">
    <property type="entry name" value="mutl"/>
    <property type="match status" value="1"/>
</dbReference>
<dbReference type="RefSeq" id="WP_016481839.1">
    <property type="nucleotide sequence ID" value="NC_021487.1"/>
</dbReference>
<organism evidence="8 9">
    <name type="scientific">Chthonomonas calidirosea (strain DSM 23976 / ICMP 18418 / T49)</name>
    <dbReference type="NCBI Taxonomy" id="1303518"/>
    <lineage>
        <taxon>Bacteria</taxon>
        <taxon>Bacillati</taxon>
        <taxon>Armatimonadota</taxon>
        <taxon>Chthonomonadia</taxon>
        <taxon>Chthonomonadales</taxon>
        <taxon>Chthonomonadaceae</taxon>
        <taxon>Chthonomonas</taxon>
    </lineage>
</organism>
<evidence type="ECO:0000256" key="1">
    <source>
        <dbReference type="ARBA" id="ARBA00006082"/>
    </source>
</evidence>
<dbReference type="GO" id="GO:0032300">
    <property type="term" value="C:mismatch repair complex"/>
    <property type="evidence" value="ECO:0007669"/>
    <property type="project" value="InterPro"/>
</dbReference>
<comment type="similarity">
    <text evidence="1 4">Belongs to the DNA mismatch repair MutL/HexB family.</text>
</comment>
<dbReference type="SUPFAM" id="SSF54211">
    <property type="entry name" value="Ribosomal protein S5 domain 2-like"/>
    <property type="match status" value="1"/>
</dbReference>
<dbReference type="PATRIC" id="fig|1303518.3.peg.449"/>
<feature type="region of interest" description="Disordered" evidence="5">
    <location>
        <begin position="367"/>
        <end position="393"/>
    </location>
</feature>
<dbReference type="InterPro" id="IPR037198">
    <property type="entry name" value="MutL_C_sf"/>
</dbReference>